<protein>
    <submittedName>
        <fullName evidence="1">Uncharacterized protein</fullName>
    </submittedName>
</protein>
<evidence type="ECO:0000313" key="2">
    <source>
        <dbReference type="Proteomes" id="UP001610432"/>
    </source>
</evidence>
<reference evidence="1 2" key="1">
    <citation type="submission" date="2024-07" db="EMBL/GenBank/DDBJ databases">
        <title>Section-level genome sequencing and comparative genomics of Aspergillus sections Usti and Cavernicolus.</title>
        <authorList>
            <consortium name="Lawrence Berkeley National Laboratory"/>
            <person name="Nybo J.L."/>
            <person name="Vesth T.C."/>
            <person name="Theobald S."/>
            <person name="Frisvad J.C."/>
            <person name="Larsen T.O."/>
            <person name="Kjaerboelling I."/>
            <person name="Rothschild-Mancinelli K."/>
            <person name="Lyhne E.K."/>
            <person name="Kogle M.E."/>
            <person name="Barry K."/>
            <person name="Clum A."/>
            <person name="Na H."/>
            <person name="Ledsgaard L."/>
            <person name="Lin J."/>
            <person name="Lipzen A."/>
            <person name="Kuo A."/>
            <person name="Riley R."/>
            <person name="Mondo S."/>
            <person name="Labutti K."/>
            <person name="Haridas S."/>
            <person name="Pangalinan J."/>
            <person name="Salamov A.A."/>
            <person name="Simmons B.A."/>
            <person name="Magnuson J.K."/>
            <person name="Chen J."/>
            <person name="Drula E."/>
            <person name="Henrissat B."/>
            <person name="Wiebenga A."/>
            <person name="Lubbers R.J."/>
            <person name="Gomes A.C."/>
            <person name="Macurrencykelacurrency M.R."/>
            <person name="Stajich J."/>
            <person name="Grigoriev I.V."/>
            <person name="Mortensen U.H."/>
            <person name="De Vries R.P."/>
            <person name="Baker S.E."/>
            <person name="Andersen M.R."/>
        </authorList>
    </citation>
    <scope>NUCLEOTIDE SEQUENCE [LARGE SCALE GENOMIC DNA]</scope>
    <source>
        <strain evidence="1 2">CBS 449.75</strain>
    </source>
</reference>
<keyword evidence="2" id="KW-1185">Reference proteome</keyword>
<comment type="caution">
    <text evidence="1">The sequence shown here is derived from an EMBL/GenBank/DDBJ whole genome shotgun (WGS) entry which is preliminary data.</text>
</comment>
<accession>A0ABR4LY37</accession>
<dbReference type="Proteomes" id="UP001610432">
    <property type="component" value="Unassembled WGS sequence"/>
</dbReference>
<proteinExistence type="predicted"/>
<dbReference type="EMBL" id="JBFXLQ010000009">
    <property type="protein sequence ID" value="KAL2869440.1"/>
    <property type="molecule type" value="Genomic_DNA"/>
</dbReference>
<evidence type="ECO:0000313" key="1">
    <source>
        <dbReference type="EMBL" id="KAL2869440.1"/>
    </source>
</evidence>
<organism evidence="1 2">
    <name type="scientific">Aspergillus lucknowensis</name>
    <dbReference type="NCBI Taxonomy" id="176173"/>
    <lineage>
        <taxon>Eukaryota</taxon>
        <taxon>Fungi</taxon>
        <taxon>Dikarya</taxon>
        <taxon>Ascomycota</taxon>
        <taxon>Pezizomycotina</taxon>
        <taxon>Eurotiomycetes</taxon>
        <taxon>Eurotiomycetidae</taxon>
        <taxon>Eurotiales</taxon>
        <taxon>Aspergillaceae</taxon>
        <taxon>Aspergillus</taxon>
        <taxon>Aspergillus subgen. Nidulantes</taxon>
    </lineage>
</organism>
<dbReference type="RefSeq" id="XP_070888419.1">
    <property type="nucleotide sequence ID" value="XM_071028524.1"/>
</dbReference>
<dbReference type="GeneID" id="98143596"/>
<name>A0ABR4LY37_9EURO</name>
<sequence length="88" mass="10228">MRKLCCISHFSSVPHTSASLRQTNGYLPLPTAYINSPFSPFDLSMDRAKTDRLRRREGRYKIPATQLSIMMMRHCYHGSRQPPMHFSL</sequence>
<gene>
    <name evidence="1" type="ORF">BJX67DRAFT_347364</name>
</gene>